<dbReference type="CDD" id="cd21037">
    <property type="entry name" value="MLKL_NTD"/>
    <property type="match status" value="1"/>
</dbReference>
<evidence type="ECO:0000256" key="2">
    <source>
        <dbReference type="SAM" id="MobiDB-lite"/>
    </source>
</evidence>
<keyword evidence="5" id="KW-1185">Reference proteome</keyword>
<dbReference type="PANTHER" id="PTHR10039">
    <property type="entry name" value="AMELOGENIN"/>
    <property type="match status" value="1"/>
</dbReference>
<organism evidence="4 5">
    <name type="scientific">Mycena albidolilacea</name>
    <dbReference type="NCBI Taxonomy" id="1033008"/>
    <lineage>
        <taxon>Eukaryota</taxon>
        <taxon>Fungi</taxon>
        <taxon>Dikarya</taxon>
        <taxon>Basidiomycota</taxon>
        <taxon>Agaricomycotina</taxon>
        <taxon>Agaricomycetes</taxon>
        <taxon>Agaricomycetidae</taxon>
        <taxon>Agaricales</taxon>
        <taxon>Marasmiineae</taxon>
        <taxon>Mycenaceae</taxon>
        <taxon>Mycena</taxon>
    </lineage>
</organism>
<feature type="region of interest" description="Disordered" evidence="2">
    <location>
        <begin position="711"/>
        <end position="784"/>
    </location>
</feature>
<accession>A0AAD6YXQ8</accession>
<dbReference type="Pfam" id="PF24883">
    <property type="entry name" value="NPHP3_N"/>
    <property type="match status" value="1"/>
</dbReference>
<feature type="domain" description="Nephrocystin 3-like N-terminal" evidence="3">
    <location>
        <begin position="965"/>
        <end position="1135"/>
    </location>
</feature>
<dbReference type="GO" id="GO:0007166">
    <property type="term" value="P:cell surface receptor signaling pathway"/>
    <property type="evidence" value="ECO:0007669"/>
    <property type="project" value="InterPro"/>
</dbReference>
<dbReference type="EMBL" id="JARIHO010000140">
    <property type="protein sequence ID" value="KAJ7301250.1"/>
    <property type="molecule type" value="Genomic_DNA"/>
</dbReference>
<dbReference type="InterPro" id="IPR059179">
    <property type="entry name" value="MLKL-like_MCAfunc"/>
</dbReference>
<feature type="region of interest" description="Disordered" evidence="2">
    <location>
        <begin position="509"/>
        <end position="554"/>
    </location>
</feature>
<dbReference type="Gene3D" id="3.40.50.300">
    <property type="entry name" value="P-loop containing nucleotide triphosphate hydrolases"/>
    <property type="match status" value="1"/>
</dbReference>
<evidence type="ECO:0000256" key="1">
    <source>
        <dbReference type="ARBA" id="ARBA00022737"/>
    </source>
</evidence>
<evidence type="ECO:0000259" key="3">
    <source>
        <dbReference type="Pfam" id="PF24883"/>
    </source>
</evidence>
<feature type="region of interest" description="Disordered" evidence="2">
    <location>
        <begin position="583"/>
        <end position="615"/>
    </location>
</feature>
<gene>
    <name evidence="4" type="ORF">DFH08DRAFT_827729</name>
</gene>
<dbReference type="InterPro" id="IPR027417">
    <property type="entry name" value="P-loop_NTPase"/>
</dbReference>
<dbReference type="InterPro" id="IPR056884">
    <property type="entry name" value="NPHP3-like_N"/>
</dbReference>
<dbReference type="SUPFAM" id="SSF52540">
    <property type="entry name" value="P-loop containing nucleoside triphosphate hydrolases"/>
    <property type="match status" value="1"/>
</dbReference>
<dbReference type="Proteomes" id="UP001218218">
    <property type="component" value="Unassembled WGS sequence"/>
</dbReference>
<evidence type="ECO:0000313" key="5">
    <source>
        <dbReference type="Proteomes" id="UP001218218"/>
    </source>
</evidence>
<name>A0AAD6YXQ8_9AGAR</name>
<feature type="region of interest" description="Disordered" evidence="2">
    <location>
        <begin position="646"/>
        <end position="666"/>
    </location>
</feature>
<keyword evidence="1" id="KW-0677">Repeat</keyword>
<dbReference type="Gene3D" id="1.20.930.20">
    <property type="entry name" value="Adaptor protein Cbl, N-terminal domain"/>
    <property type="match status" value="1"/>
</dbReference>
<feature type="compositionally biased region" description="Acidic residues" evidence="2">
    <location>
        <begin position="589"/>
        <end position="615"/>
    </location>
</feature>
<proteinExistence type="predicted"/>
<dbReference type="PANTHER" id="PTHR10039:SF17">
    <property type="entry name" value="FUNGAL STAND N-TERMINAL GOODBYE DOMAIN-CONTAINING PROTEIN-RELATED"/>
    <property type="match status" value="1"/>
</dbReference>
<protein>
    <recommendedName>
        <fullName evidence="3">Nephrocystin 3-like N-terminal domain-containing protein</fullName>
    </recommendedName>
</protein>
<feature type="compositionally biased region" description="Polar residues" evidence="2">
    <location>
        <begin position="722"/>
        <end position="737"/>
    </location>
</feature>
<reference evidence="4" key="1">
    <citation type="submission" date="2023-03" db="EMBL/GenBank/DDBJ databases">
        <title>Massive genome expansion in bonnet fungi (Mycena s.s.) driven by repeated elements and novel gene families across ecological guilds.</title>
        <authorList>
            <consortium name="Lawrence Berkeley National Laboratory"/>
            <person name="Harder C.B."/>
            <person name="Miyauchi S."/>
            <person name="Viragh M."/>
            <person name="Kuo A."/>
            <person name="Thoen E."/>
            <person name="Andreopoulos B."/>
            <person name="Lu D."/>
            <person name="Skrede I."/>
            <person name="Drula E."/>
            <person name="Henrissat B."/>
            <person name="Morin E."/>
            <person name="Kohler A."/>
            <person name="Barry K."/>
            <person name="LaButti K."/>
            <person name="Morin E."/>
            <person name="Salamov A."/>
            <person name="Lipzen A."/>
            <person name="Mereny Z."/>
            <person name="Hegedus B."/>
            <person name="Baldrian P."/>
            <person name="Stursova M."/>
            <person name="Weitz H."/>
            <person name="Taylor A."/>
            <person name="Grigoriev I.V."/>
            <person name="Nagy L.G."/>
            <person name="Martin F."/>
            <person name="Kauserud H."/>
        </authorList>
    </citation>
    <scope>NUCLEOTIDE SEQUENCE</scope>
    <source>
        <strain evidence="4">CBHHK002</strain>
    </source>
</reference>
<sequence>MQCTHIALVTPTGSLLVPGSAPIKDAQTSTGVKDPYPQFWIDGILSRFKVLSKANHSTPEEIEQELLRWVDENRDKIENPFYATCSFDPTKDTPVEILHTMLLGITKYIWHVTHAKLSTDAKKVYVPRLQATDTVGLSIPAIRAGYILQYAGSLVGRQLKILVQTSVFHIGDLVDDPVKFAAWKAAGELAALLWVPEIKKMDEYCVDLKIAVANVLDVFAVLDPSTILAKMKYHLLCHLDLDAKRLGPLVGFATENYEASNGVFRHCSILSNHLSPSRDIALPLAKQERFKHVITGGSWRFKGESFRGSTSGRAFLAQHPILQKLIGWSKTKKTVAGEVKLVSKKGQKDREAHQLSLQNLPTSNYIPPSRDGSKTEEPSPAPICGVIADILSAENKATLIILRALQLLPERDAWYGMPVLVPKLTAVDQPSYLSSPQIMIATGPNAMQLGLVLGYKSVSLREKWRLLCFHNAHLLHEILPQNLCTPIPLYADQQDHYDSLALRVKSQRAERAAKRKRPVLDEDPVEGQSDGAPPRKKRKVSKSQTRRAPHTVQVAVPAGASLVLNRSPRTVTKSANLIAMQKAAMEVEQSSDEEEADDEDSEPPTDASDNDDEYNEDTVRLLKITSKAADRPSIQLLHRCFNSLLPATTMSPPSPLPTSPSTKPSRRQRLKNFFCELFKSSSLKASVSLPALHILAAMSDQNLAAHGVAEEPCLGSRPPASLNDNGDQTITPQTADSPSPAGTPLNELPSTDSGERTMTPRAADSPSPALTRENVRAQGPDQSSALKEKAKLAWHGFKLVVTNVGEFLDGTPFKIPIAVLNTIIGTADAVIDNKASMAELLLQIRERLEIVSRCKPLPNDVNPTFQRFARALEAAANELQTMLEAGTFKRILESDEDPEQIEDIFRRVDEATKNFELLAARVEHGHFRLNNIIKDNTELIRLRDLLPSQDAKYAGVQREACVKGTRREILENIMSWCKDRSPDTPSIYWLSGMAGTGKSMIAYTICKQLAADGKASRLGASFFCSRQIEARCKRRNIIPTLAHELALELPSFRRVLLDSKVDANPPPLEKHLECLLMTPWVESIGDRGGLPPLVVVVDALDEVENEDGSSFLEQLIKKIGTHPDHFHRLKFFITSCRDPRIVEVAESLPSTGVCCLEDISTATIENDIHMYLRVSLPKLADDQLHLLSHEASRLFIYAATAIRFIIPRPQRPPSVEVQQTQLGFLLKTWPDQFHRRADGLPVDRLYEIILSELLDKRTEVDQGIAISVLHTALCAEEPVLVSDILALLDNTGIRTEDVRDVIMDLHSVLHISSGRVYSYHKSFTDFMFDSTRVVNQRLAAICCPMAGVQYRIAISCFHLMDGLRFNICDLPLSFGYDSGIADLSARINDEISSTLRYACCHWATHV</sequence>
<dbReference type="InterPro" id="IPR036537">
    <property type="entry name" value="Adaptor_Cbl_N_dom_sf"/>
</dbReference>
<evidence type="ECO:0000313" key="4">
    <source>
        <dbReference type="EMBL" id="KAJ7301250.1"/>
    </source>
</evidence>
<comment type="caution">
    <text evidence="4">The sequence shown here is derived from an EMBL/GenBank/DDBJ whole genome shotgun (WGS) entry which is preliminary data.</text>
</comment>
<feature type="compositionally biased region" description="Basic residues" evidence="2">
    <location>
        <begin position="534"/>
        <end position="549"/>
    </location>
</feature>